<comment type="caution">
    <text evidence="1">The sequence shown here is derived from an EMBL/GenBank/DDBJ whole genome shotgun (WGS) entry which is preliminary data.</text>
</comment>
<evidence type="ECO:0000313" key="2">
    <source>
        <dbReference type="Proteomes" id="UP001446871"/>
    </source>
</evidence>
<organism evidence="1 2">
    <name type="scientific">Apiospora saccharicola</name>
    <dbReference type="NCBI Taxonomy" id="335842"/>
    <lineage>
        <taxon>Eukaryota</taxon>
        <taxon>Fungi</taxon>
        <taxon>Dikarya</taxon>
        <taxon>Ascomycota</taxon>
        <taxon>Pezizomycotina</taxon>
        <taxon>Sordariomycetes</taxon>
        <taxon>Xylariomycetidae</taxon>
        <taxon>Amphisphaeriales</taxon>
        <taxon>Apiosporaceae</taxon>
        <taxon>Apiospora</taxon>
    </lineage>
</organism>
<proteinExistence type="predicted"/>
<name>A0ABR1U8B5_9PEZI</name>
<sequence length="697" mass="78202">METEKEAPTELRFAWRQRQLEIDDLHAAGKSTTLLAHISDILQQDDEASKNTHIVYLVPSLIETQILRDFVSSDAFKPDTKAESCFSMEIAPAKVFITSFGQAIERFPRFVELGDEGALLLVLDLETSPTTEGEVLLGLVMEWAAARTSASSPKAKGHGLVLLSSYYSPRTIKSMARVIGRQPRVIEVPHVSVNVGMDIIEEADCEHIKRLMGNQHAGRVVVHCRDDWNRYLRRSNINLAKLEDSLDSDDVIKILQSRNNVRKIAQGRQHVSVAAQFPYSFPLAGLRYIFSSYRVETLAFRPEVVQPVLQTRDVTQLEHLRELSWAHKAQVPDDVMFYRPEPYVSKPLASGVDSLGPAMLADRYRTVLEFLARWPGQTFTEMPTRNPQNMHYLRDVCRKLELFGCLEDVKVDGRPKHGAYRLSEFGAVLHELWELDELRSLDFHVVHLLVTAMSGMDNEANKWSHNMLRVAIRLAAIMSFAGQLCCKKNTDEPQSLQHLQDQCVGIGKTRAHLGGVWASLGIWQNAFNSNNVNPAVIRDVTMGTVMLNGSAAVGVFHLINSLEGVVGYNRLTDEIGGTSLTDAEADLVEDALLLAWIDQLAAYVRSQDMWHEAATVREIHVSNSGFLDPTRLNSKEHQYGCFAIYSRIEDKGEGIFLRELTAVSQRATKAFAARKGTFFTEAIASLYPVGRQHTYAD</sequence>
<dbReference type="EMBL" id="JAQQWM010000008">
    <property type="protein sequence ID" value="KAK8054411.1"/>
    <property type="molecule type" value="Genomic_DNA"/>
</dbReference>
<evidence type="ECO:0000313" key="1">
    <source>
        <dbReference type="EMBL" id="KAK8054411.1"/>
    </source>
</evidence>
<protein>
    <submittedName>
        <fullName evidence="1">Uncharacterized protein</fullName>
    </submittedName>
</protein>
<dbReference type="Proteomes" id="UP001446871">
    <property type="component" value="Unassembled WGS sequence"/>
</dbReference>
<accession>A0ABR1U8B5</accession>
<keyword evidence="2" id="KW-1185">Reference proteome</keyword>
<reference evidence="1 2" key="1">
    <citation type="submission" date="2023-01" db="EMBL/GenBank/DDBJ databases">
        <title>Analysis of 21 Apiospora genomes using comparative genomics revels a genus with tremendous synthesis potential of carbohydrate active enzymes and secondary metabolites.</title>
        <authorList>
            <person name="Sorensen T."/>
        </authorList>
    </citation>
    <scope>NUCLEOTIDE SEQUENCE [LARGE SCALE GENOMIC DNA]</scope>
    <source>
        <strain evidence="1 2">CBS 83171</strain>
    </source>
</reference>
<gene>
    <name evidence="1" type="ORF">PG996_013712</name>
</gene>